<evidence type="ECO:0000313" key="10">
    <source>
        <dbReference type="Proteomes" id="UP000235371"/>
    </source>
</evidence>
<accession>A0A2J6SGE9</accession>
<evidence type="ECO:0000256" key="5">
    <source>
        <dbReference type="ARBA" id="ARBA00023163"/>
    </source>
</evidence>
<keyword evidence="2" id="KW-0862">Zinc</keyword>
<dbReference type="CDD" id="cd00067">
    <property type="entry name" value="GAL4"/>
    <property type="match status" value="1"/>
</dbReference>
<feature type="domain" description="Zn(2)-C6 fungal-type" evidence="8">
    <location>
        <begin position="26"/>
        <end position="59"/>
    </location>
</feature>
<evidence type="ECO:0000256" key="4">
    <source>
        <dbReference type="ARBA" id="ARBA00023125"/>
    </source>
</evidence>
<dbReference type="PANTHER" id="PTHR31944:SF131">
    <property type="entry name" value="HEME-RESPONSIVE ZINC FINGER TRANSCRIPTION FACTOR HAP1"/>
    <property type="match status" value="1"/>
</dbReference>
<evidence type="ECO:0000256" key="1">
    <source>
        <dbReference type="ARBA" id="ARBA00022723"/>
    </source>
</evidence>
<evidence type="ECO:0000256" key="3">
    <source>
        <dbReference type="ARBA" id="ARBA00023015"/>
    </source>
</evidence>
<dbReference type="GO" id="GO:0000978">
    <property type="term" value="F:RNA polymerase II cis-regulatory region sequence-specific DNA binding"/>
    <property type="evidence" value="ECO:0007669"/>
    <property type="project" value="TreeGrafter"/>
</dbReference>
<dbReference type="PANTHER" id="PTHR31944">
    <property type="entry name" value="HEME-RESPONSIVE ZINC FINGER TRANSCRIPTION FACTOR HAP1"/>
    <property type="match status" value="1"/>
</dbReference>
<evidence type="ECO:0000259" key="8">
    <source>
        <dbReference type="PROSITE" id="PS50048"/>
    </source>
</evidence>
<dbReference type="GeneID" id="36592328"/>
<dbReference type="GO" id="GO:0001228">
    <property type="term" value="F:DNA-binding transcription activator activity, RNA polymerase II-specific"/>
    <property type="evidence" value="ECO:0007669"/>
    <property type="project" value="TreeGrafter"/>
</dbReference>
<dbReference type="GO" id="GO:0006351">
    <property type="term" value="P:DNA-templated transcription"/>
    <property type="evidence" value="ECO:0007669"/>
    <property type="project" value="InterPro"/>
</dbReference>
<dbReference type="PROSITE" id="PS50048">
    <property type="entry name" value="ZN2_CY6_FUNGAL_2"/>
    <property type="match status" value="1"/>
</dbReference>
<evidence type="ECO:0000256" key="7">
    <source>
        <dbReference type="SAM" id="MobiDB-lite"/>
    </source>
</evidence>
<keyword evidence="4" id="KW-0238">DNA-binding</keyword>
<feature type="region of interest" description="Disordered" evidence="7">
    <location>
        <begin position="1"/>
        <end position="23"/>
    </location>
</feature>
<keyword evidence="5" id="KW-0804">Transcription</keyword>
<feature type="region of interest" description="Disordered" evidence="7">
    <location>
        <begin position="116"/>
        <end position="152"/>
    </location>
</feature>
<dbReference type="GO" id="GO:0008270">
    <property type="term" value="F:zinc ion binding"/>
    <property type="evidence" value="ECO:0007669"/>
    <property type="project" value="InterPro"/>
</dbReference>
<keyword evidence="6" id="KW-0539">Nucleus</keyword>
<dbReference type="InterPro" id="IPR051430">
    <property type="entry name" value="Fungal_TF_Env_Response"/>
</dbReference>
<dbReference type="AlphaFoldDB" id="A0A2J6SGE9"/>
<reference evidence="9 10" key="1">
    <citation type="submission" date="2016-04" db="EMBL/GenBank/DDBJ databases">
        <title>A degradative enzymes factory behind the ericoid mycorrhizal symbiosis.</title>
        <authorList>
            <consortium name="DOE Joint Genome Institute"/>
            <person name="Martino E."/>
            <person name="Morin E."/>
            <person name="Grelet G."/>
            <person name="Kuo A."/>
            <person name="Kohler A."/>
            <person name="Daghino S."/>
            <person name="Barry K."/>
            <person name="Choi C."/>
            <person name="Cichocki N."/>
            <person name="Clum A."/>
            <person name="Copeland A."/>
            <person name="Hainaut M."/>
            <person name="Haridas S."/>
            <person name="Labutti K."/>
            <person name="Lindquist E."/>
            <person name="Lipzen A."/>
            <person name="Khouja H.-R."/>
            <person name="Murat C."/>
            <person name="Ohm R."/>
            <person name="Olson A."/>
            <person name="Spatafora J."/>
            <person name="Veneault-Fourrey C."/>
            <person name="Henrissat B."/>
            <person name="Grigoriev I."/>
            <person name="Martin F."/>
            <person name="Perotto S."/>
        </authorList>
    </citation>
    <scope>NUCLEOTIDE SEQUENCE [LARGE SCALE GENOMIC DNA]</scope>
    <source>
        <strain evidence="9 10">E</strain>
    </source>
</reference>
<keyword evidence="3" id="KW-0805">Transcription regulation</keyword>
<dbReference type="Pfam" id="PF00172">
    <property type="entry name" value="Zn_clus"/>
    <property type="match status" value="1"/>
</dbReference>
<dbReference type="RefSeq" id="XP_024726724.1">
    <property type="nucleotide sequence ID" value="XM_024884251.1"/>
</dbReference>
<dbReference type="InterPro" id="IPR001138">
    <property type="entry name" value="Zn2Cys6_DnaBD"/>
</dbReference>
<feature type="compositionally biased region" description="Polar residues" evidence="7">
    <location>
        <begin position="141"/>
        <end position="152"/>
    </location>
</feature>
<dbReference type="GO" id="GO:0005634">
    <property type="term" value="C:nucleus"/>
    <property type="evidence" value="ECO:0007669"/>
    <property type="project" value="TreeGrafter"/>
</dbReference>
<dbReference type="Proteomes" id="UP000235371">
    <property type="component" value="Unassembled WGS sequence"/>
</dbReference>
<evidence type="ECO:0000256" key="6">
    <source>
        <dbReference type="ARBA" id="ARBA00023242"/>
    </source>
</evidence>
<dbReference type="Gene3D" id="4.10.240.10">
    <property type="entry name" value="Zn(2)-C6 fungal-type DNA-binding domain"/>
    <property type="match status" value="1"/>
</dbReference>
<dbReference type="SMART" id="SM00906">
    <property type="entry name" value="Fungal_trans"/>
    <property type="match status" value="1"/>
</dbReference>
<organism evidence="9 10">
    <name type="scientific">Hyaloscypha bicolor E</name>
    <dbReference type="NCBI Taxonomy" id="1095630"/>
    <lineage>
        <taxon>Eukaryota</taxon>
        <taxon>Fungi</taxon>
        <taxon>Dikarya</taxon>
        <taxon>Ascomycota</taxon>
        <taxon>Pezizomycotina</taxon>
        <taxon>Leotiomycetes</taxon>
        <taxon>Helotiales</taxon>
        <taxon>Hyaloscyphaceae</taxon>
        <taxon>Hyaloscypha</taxon>
        <taxon>Hyaloscypha bicolor</taxon>
    </lineage>
</organism>
<dbReference type="SMART" id="SM00066">
    <property type="entry name" value="GAL4"/>
    <property type="match status" value="1"/>
</dbReference>
<gene>
    <name evidence="9" type="ORF">K444DRAFT_638419</name>
</gene>
<dbReference type="OrthoDB" id="4337792at2759"/>
<dbReference type="SUPFAM" id="SSF57701">
    <property type="entry name" value="Zn2/Cys6 DNA-binding domain"/>
    <property type="match status" value="1"/>
</dbReference>
<keyword evidence="10" id="KW-1185">Reference proteome</keyword>
<protein>
    <recommendedName>
        <fullName evidence="8">Zn(2)-C6 fungal-type domain-containing protein</fullName>
    </recommendedName>
</protein>
<evidence type="ECO:0000313" key="9">
    <source>
        <dbReference type="EMBL" id="PMD49820.1"/>
    </source>
</evidence>
<dbReference type="EMBL" id="KZ613919">
    <property type="protein sequence ID" value="PMD49820.1"/>
    <property type="molecule type" value="Genomic_DNA"/>
</dbReference>
<dbReference type="InterPro" id="IPR036864">
    <property type="entry name" value="Zn2-C6_fun-type_DNA-bd_sf"/>
</dbReference>
<dbReference type="InterPro" id="IPR007219">
    <property type="entry name" value="XnlR_reg_dom"/>
</dbReference>
<name>A0A2J6SGE9_9HELO</name>
<keyword evidence="1" id="KW-0479">Metal-binding</keyword>
<sequence length="783" mass="88431">MASSEGFSLSEVPVRTPRRRRRPALSCVQCRHRKVKCDRKLPCTQCSQYNSATSAACKYDDPEVAAKGKLSNFAQQTLHDTLSIPPSNSNHGFSGPNDTIPFNSLSAPVLPGFENRSLSSSVPWRPPPPAAEYTRSEQHASESSVGARTPQTEAGIQELKERVQKLEDTTSSSNNYSSRRIETGPSLSITKIPKLRGNINKTRFFGMSHWMNTFDEFDQLRSLKNYEKFDNGSELQKLLKKCKDMARVVKAERPISSYTLPDFKSHIPSQEIADQLVQLYFDTFESTYRILHRGLFFKEYEQYWKDPAAGSTSFVVKLLLVLAIGTIFYDDGTNGTALRSLAPQWIYAAQTWLSGPFEKARLNLAGIEAQCLFTLARQTHNLESDLLWINVGTLFRTAMSMGLHRDPSHFPKISVFHAELRRRLWATITELTTQSSLDCGMPPMFSFNDFDCEPPANYNDADIDEQTKTYSTRKPDTVYTDSSIQITLLQSLRTRLEISFLINDFRSIPPYEKVLALSSDLTSHIRSHSTLYTSPQAPQTAFTTSHRNLLDLFTRRFLLALHHPFAIQAKTDHRFYFSRKMSLDAALAILSHPYPSNDPSSSPSTSTSENQHLPLTLLLTGGFFEEILWRASTAVALELINQIKEDSSPASEAGKVGRRPLHDALDKLVRVERRRVEIGSETNVKGYLFLCMVQSQAAAMESGKDFREAIAGRAKVAAEEAYGLLRRLVTHTLVDEQRPVERASQVMAESNVDWDLLMQDTMIDFDGMNNWLFDSWEDAHNLV</sequence>
<dbReference type="Pfam" id="PF04082">
    <property type="entry name" value="Fungal_trans"/>
    <property type="match status" value="1"/>
</dbReference>
<proteinExistence type="predicted"/>
<evidence type="ECO:0000256" key="2">
    <source>
        <dbReference type="ARBA" id="ARBA00022833"/>
    </source>
</evidence>
<dbReference type="CDD" id="cd12148">
    <property type="entry name" value="fungal_TF_MHR"/>
    <property type="match status" value="1"/>
</dbReference>
<dbReference type="InParanoid" id="A0A2J6SGE9"/>